<comment type="caution">
    <text evidence="2">The sequence shown here is derived from an EMBL/GenBank/DDBJ whole genome shotgun (WGS) entry which is preliminary data.</text>
</comment>
<reference evidence="2 3" key="1">
    <citation type="journal article" date="2019" name="Int. J. Syst. Evol. Microbiol.">
        <title>The Global Catalogue of Microorganisms (GCM) 10K type strain sequencing project: providing services to taxonomists for standard genome sequencing and annotation.</title>
        <authorList>
            <consortium name="The Broad Institute Genomics Platform"/>
            <consortium name="The Broad Institute Genome Sequencing Center for Infectious Disease"/>
            <person name="Wu L."/>
            <person name="Ma J."/>
        </authorList>
    </citation>
    <scope>NUCLEOTIDE SEQUENCE [LARGE SCALE GENOMIC DNA]</scope>
    <source>
        <strain evidence="2 3">JCM 14283</strain>
    </source>
</reference>
<organism evidence="2 3">
    <name type="scientific">Terrabacter terrae</name>
    <dbReference type="NCBI Taxonomy" id="318434"/>
    <lineage>
        <taxon>Bacteria</taxon>
        <taxon>Bacillati</taxon>
        <taxon>Actinomycetota</taxon>
        <taxon>Actinomycetes</taxon>
        <taxon>Micrococcales</taxon>
        <taxon>Intrasporangiaceae</taxon>
        <taxon>Terrabacter</taxon>
    </lineage>
</organism>
<evidence type="ECO:0000313" key="2">
    <source>
        <dbReference type="EMBL" id="GAA2018091.1"/>
    </source>
</evidence>
<accession>A0ABN2TR51</accession>
<dbReference type="EMBL" id="BAAANB010000001">
    <property type="protein sequence ID" value="GAA2018091.1"/>
    <property type="molecule type" value="Genomic_DNA"/>
</dbReference>
<gene>
    <name evidence="2" type="ORF">GCM10009740_02170</name>
</gene>
<dbReference type="Proteomes" id="UP001501285">
    <property type="component" value="Unassembled WGS sequence"/>
</dbReference>
<dbReference type="InterPro" id="IPR029063">
    <property type="entry name" value="SAM-dependent_MTases_sf"/>
</dbReference>
<name>A0ABN2TR51_9MICO</name>
<proteinExistence type="predicted"/>
<keyword evidence="3" id="KW-1185">Reference proteome</keyword>
<feature type="domain" description="Histidine-specific methyltransferase SAM-dependent" evidence="1">
    <location>
        <begin position="1"/>
        <end position="40"/>
    </location>
</feature>
<evidence type="ECO:0000313" key="3">
    <source>
        <dbReference type="Proteomes" id="UP001501285"/>
    </source>
</evidence>
<dbReference type="Pfam" id="PF10017">
    <property type="entry name" value="Methyltransf_33"/>
    <property type="match status" value="1"/>
</dbReference>
<evidence type="ECO:0000259" key="1">
    <source>
        <dbReference type="Pfam" id="PF10017"/>
    </source>
</evidence>
<dbReference type="Gene3D" id="3.40.50.150">
    <property type="entry name" value="Vaccinia Virus protein VP39"/>
    <property type="match status" value="1"/>
</dbReference>
<sequence length="43" mass="4657">MEISTKFRPERLSAELGAAGFAVEQTWTDADGDFALTLARRGA</sequence>
<protein>
    <recommendedName>
        <fullName evidence="1">Histidine-specific methyltransferase SAM-dependent domain-containing protein</fullName>
    </recommendedName>
</protein>
<dbReference type="InterPro" id="IPR019257">
    <property type="entry name" value="MeTrfase_dom"/>
</dbReference>